<feature type="chain" id="PRO_5046873220" evidence="1">
    <location>
        <begin position="22"/>
        <end position="209"/>
    </location>
</feature>
<dbReference type="EMBL" id="JBHUEN010000020">
    <property type="protein sequence ID" value="MFD1881651.1"/>
    <property type="molecule type" value="Genomic_DNA"/>
</dbReference>
<accession>A0ABW4R5V1</accession>
<dbReference type="RefSeq" id="WP_379141672.1">
    <property type="nucleotide sequence ID" value="NZ_JBHUEN010000020.1"/>
</dbReference>
<comment type="caution">
    <text evidence="2">The sequence shown here is derived from an EMBL/GenBank/DDBJ whole genome shotgun (WGS) entry which is preliminary data.</text>
</comment>
<keyword evidence="1" id="KW-0732">Signal</keyword>
<protein>
    <submittedName>
        <fullName evidence="2">Uncharacterized protein</fullName>
    </submittedName>
</protein>
<name>A0ABW4R5V1_9RHOB</name>
<organism evidence="2 3">
    <name type="scientific">Paracoccus pacificus</name>
    <dbReference type="NCBI Taxonomy" id="1463598"/>
    <lineage>
        <taxon>Bacteria</taxon>
        <taxon>Pseudomonadati</taxon>
        <taxon>Pseudomonadota</taxon>
        <taxon>Alphaproteobacteria</taxon>
        <taxon>Rhodobacterales</taxon>
        <taxon>Paracoccaceae</taxon>
        <taxon>Paracoccus</taxon>
    </lineage>
</organism>
<evidence type="ECO:0000313" key="3">
    <source>
        <dbReference type="Proteomes" id="UP001597213"/>
    </source>
</evidence>
<feature type="signal peptide" evidence="1">
    <location>
        <begin position="1"/>
        <end position="21"/>
    </location>
</feature>
<proteinExistence type="predicted"/>
<reference evidence="3" key="1">
    <citation type="journal article" date="2019" name="Int. J. Syst. Evol. Microbiol.">
        <title>The Global Catalogue of Microorganisms (GCM) 10K type strain sequencing project: providing services to taxonomists for standard genome sequencing and annotation.</title>
        <authorList>
            <consortium name="The Broad Institute Genomics Platform"/>
            <consortium name="The Broad Institute Genome Sequencing Center for Infectious Disease"/>
            <person name="Wu L."/>
            <person name="Ma J."/>
        </authorList>
    </citation>
    <scope>NUCLEOTIDE SEQUENCE [LARGE SCALE GENOMIC DNA]</scope>
    <source>
        <strain evidence="3">CCUG 56029</strain>
    </source>
</reference>
<gene>
    <name evidence="2" type="ORF">ACFSCT_07985</name>
</gene>
<evidence type="ECO:0000256" key="1">
    <source>
        <dbReference type="SAM" id="SignalP"/>
    </source>
</evidence>
<keyword evidence="3" id="KW-1185">Reference proteome</keyword>
<evidence type="ECO:0000313" key="2">
    <source>
        <dbReference type="EMBL" id="MFD1881651.1"/>
    </source>
</evidence>
<sequence>MSLLRMICLLLVLVLPGAAFASEASDLVFADRAPWAPPSGGLVWQISRDNDTGETQGELLLEQVTDADGSPILEMSERTGGATRPLTRFPVSAGDPVVVYFLEAVTRDMARMSGGSPFYIRNRIRDGMGAGAQVTRGSDGVTVVLTPFKDNPNAARMGGFASLSLTFDLGPDPKAPIRHLRAETSAPTGTGRPYVVDLTLNPVEGEDKK</sequence>
<dbReference type="Proteomes" id="UP001597213">
    <property type="component" value="Unassembled WGS sequence"/>
</dbReference>